<evidence type="ECO:0000256" key="1">
    <source>
        <dbReference type="SAM" id="MobiDB-lite"/>
    </source>
</evidence>
<sequence>MNINQNQARTAGLILIVLGVVAIFNLWALIPPALLALGGVAIYRRQKALGRTGEAVQGILWGVGLAALLGFNLFTLPGVLLLAGASLLLRGREAAAEARLFATVGRLSRRRAPVTPTAQPMNVQPAQPMLPAEQLEQPSRTNETVRL</sequence>
<keyword evidence="2" id="KW-0812">Transmembrane</keyword>
<feature type="compositionally biased region" description="Polar residues" evidence="1">
    <location>
        <begin position="116"/>
        <end position="125"/>
    </location>
</feature>
<dbReference type="EMBL" id="LYXE01000164">
    <property type="protein sequence ID" value="PDV97115.1"/>
    <property type="molecule type" value="Genomic_DNA"/>
</dbReference>
<keyword evidence="2" id="KW-1133">Transmembrane helix</keyword>
<feature type="compositionally biased region" description="Polar residues" evidence="1">
    <location>
        <begin position="136"/>
        <end position="147"/>
    </location>
</feature>
<dbReference type="RefSeq" id="WP_216361563.1">
    <property type="nucleotide sequence ID" value="NZ_LYXE01000164.1"/>
</dbReference>
<name>A0A2H3KH63_9CHLR</name>
<protein>
    <submittedName>
        <fullName evidence="3">Uncharacterized protein</fullName>
    </submittedName>
</protein>
<feature type="transmembrane region" description="Helical" evidence="2">
    <location>
        <begin position="63"/>
        <end position="89"/>
    </location>
</feature>
<organism evidence="3 4">
    <name type="scientific">Candidatus Chloroploca asiatica</name>
    <dbReference type="NCBI Taxonomy" id="1506545"/>
    <lineage>
        <taxon>Bacteria</taxon>
        <taxon>Bacillati</taxon>
        <taxon>Chloroflexota</taxon>
        <taxon>Chloroflexia</taxon>
        <taxon>Chloroflexales</taxon>
        <taxon>Chloroflexineae</taxon>
        <taxon>Oscillochloridaceae</taxon>
        <taxon>Candidatus Chloroploca</taxon>
    </lineage>
</organism>
<evidence type="ECO:0000313" key="3">
    <source>
        <dbReference type="EMBL" id="PDV97115.1"/>
    </source>
</evidence>
<feature type="transmembrane region" description="Helical" evidence="2">
    <location>
        <begin position="12"/>
        <end position="43"/>
    </location>
</feature>
<evidence type="ECO:0000313" key="4">
    <source>
        <dbReference type="Proteomes" id="UP000220922"/>
    </source>
</evidence>
<reference evidence="3 4" key="1">
    <citation type="submission" date="2016-05" db="EMBL/GenBank/DDBJ databases">
        <authorList>
            <person name="Lavstsen T."/>
            <person name="Jespersen J.S."/>
        </authorList>
    </citation>
    <scope>NUCLEOTIDE SEQUENCE [LARGE SCALE GENOMIC DNA]</scope>
    <source>
        <strain evidence="3 4">B7-9</strain>
    </source>
</reference>
<dbReference type="AlphaFoldDB" id="A0A2H3KH63"/>
<proteinExistence type="predicted"/>
<feature type="region of interest" description="Disordered" evidence="1">
    <location>
        <begin position="114"/>
        <end position="147"/>
    </location>
</feature>
<accession>A0A2H3KH63</accession>
<dbReference type="Proteomes" id="UP000220922">
    <property type="component" value="Unassembled WGS sequence"/>
</dbReference>
<evidence type="ECO:0000256" key="2">
    <source>
        <dbReference type="SAM" id="Phobius"/>
    </source>
</evidence>
<comment type="caution">
    <text evidence="3">The sequence shown here is derived from an EMBL/GenBank/DDBJ whole genome shotgun (WGS) entry which is preliminary data.</text>
</comment>
<keyword evidence="2" id="KW-0472">Membrane</keyword>
<keyword evidence="4" id="KW-1185">Reference proteome</keyword>
<gene>
    <name evidence="3" type="ORF">A9Q02_22600</name>
</gene>